<gene>
    <name evidence="10" type="ORF">LJ739_03920</name>
</gene>
<keyword evidence="5" id="KW-0560">Oxidoreductase</keyword>
<evidence type="ECO:0000256" key="2">
    <source>
        <dbReference type="ARBA" id="ARBA00009347"/>
    </source>
</evidence>
<dbReference type="InterPro" id="IPR036250">
    <property type="entry name" value="AcylCo_DH-like_C"/>
</dbReference>
<evidence type="ECO:0000256" key="1">
    <source>
        <dbReference type="ARBA" id="ARBA00001974"/>
    </source>
</evidence>
<dbReference type="Gene3D" id="1.20.140.10">
    <property type="entry name" value="Butyryl-CoA Dehydrogenase, subunit A, domain 3"/>
    <property type="match status" value="1"/>
</dbReference>
<dbReference type="InterPro" id="IPR046373">
    <property type="entry name" value="Acyl-CoA_Oxase/DH_mid-dom_sf"/>
</dbReference>
<feature type="domain" description="Acetyl-CoA dehydrogenase-like C-terminal" evidence="9">
    <location>
        <begin position="482"/>
        <end position="595"/>
    </location>
</feature>
<keyword evidence="11" id="KW-1185">Reference proteome</keyword>
<dbReference type="InterPro" id="IPR037069">
    <property type="entry name" value="AcylCoA_DH/ox_N_sf"/>
</dbReference>
<dbReference type="Gene3D" id="2.40.110.10">
    <property type="entry name" value="Butyryl-CoA Dehydrogenase, subunit A, domain 2"/>
    <property type="match status" value="1"/>
</dbReference>
<feature type="domain" description="Acyl-CoA oxidase/dehydrogenase middle" evidence="7">
    <location>
        <begin position="162"/>
        <end position="270"/>
    </location>
</feature>
<dbReference type="Gene3D" id="1.10.540.10">
    <property type="entry name" value="Acyl-CoA dehydrogenase/oxidase, N-terminal domain"/>
    <property type="match status" value="1"/>
</dbReference>
<dbReference type="Pfam" id="PF02771">
    <property type="entry name" value="Acyl-CoA_dh_N"/>
    <property type="match status" value="1"/>
</dbReference>
<evidence type="ECO:0000256" key="4">
    <source>
        <dbReference type="ARBA" id="ARBA00022827"/>
    </source>
</evidence>
<dbReference type="RefSeq" id="WP_229157289.1">
    <property type="nucleotide sequence ID" value="NZ_JAJEWP010000001.1"/>
</dbReference>
<dbReference type="Pfam" id="PF12806">
    <property type="entry name" value="Acyl-CoA_dh_C"/>
    <property type="match status" value="1"/>
</dbReference>
<name>A0ABS8G6R5_9ALTE</name>
<accession>A0ABS8G6R5</accession>
<evidence type="ECO:0000313" key="10">
    <source>
        <dbReference type="EMBL" id="MCC2615384.1"/>
    </source>
</evidence>
<evidence type="ECO:0000259" key="7">
    <source>
        <dbReference type="Pfam" id="PF02770"/>
    </source>
</evidence>
<comment type="cofactor">
    <cofactor evidence="1 5">
        <name>FAD</name>
        <dbReference type="ChEBI" id="CHEBI:57692"/>
    </cofactor>
</comment>
<organism evidence="10 11">
    <name type="scientific">Fluctibacter halophilus</name>
    <dbReference type="NCBI Taxonomy" id="226011"/>
    <lineage>
        <taxon>Bacteria</taxon>
        <taxon>Pseudomonadati</taxon>
        <taxon>Pseudomonadota</taxon>
        <taxon>Gammaproteobacteria</taxon>
        <taxon>Alteromonadales</taxon>
        <taxon>Alteromonadaceae</taxon>
        <taxon>Fluctibacter</taxon>
    </lineage>
</organism>
<protein>
    <submittedName>
        <fullName evidence="10">Acyl-CoA dehydrogenase</fullName>
    </submittedName>
</protein>
<dbReference type="PANTHER" id="PTHR42803:SF3">
    <property type="entry name" value="ACYL-COA DEHYDROGENASE-RELATED"/>
    <property type="match status" value="1"/>
</dbReference>
<evidence type="ECO:0000313" key="11">
    <source>
        <dbReference type="Proteomes" id="UP001520878"/>
    </source>
</evidence>
<dbReference type="InterPro" id="IPR009100">
    <property type="entry name" value="AcylCoA_DH/oxidase_NM_dom_sf"/>
</dbReference>
<dbReference type="Pfam" id="PF00441">
    <property type="entry name" value="Acyl-CoA_dh_1"/>
    <property type="match status" value="1"/>
</dbReference>
<dbReference type="Pfam" id="PF02770">
    <property type="entry name" value="Acyl-CoA_dh_M"/>
    <property type="match status" value="1"/>
</dbReference>
<feature type="domain" description="Acyl-CoA dehydrogenase/oxidase C-terminal" evidence="6">
    <location>
        <begin position="285"/>
        <end position="450"/>
    </location>
</feature>
<proteinExistence type="inferred from homology"/>
<dbReference type="InterPro" id="IPR052166">
    <property type="entry name" value="Diverse_Acyl-CoA_DH"/>
</dbReference>
<evidence type="ECO:0000259" key="9">
    <source>
        <dbReference type="Pfam" id="PF12806"/>
    </source>
</evidence>
<dbReference type="InterPro" id="IPR025878">
    <property type="entry name" value="Acyl-CoA_dh-like_C_dom"/>
</dbReference>
<evidence type="ECO:0000259" key="6">
    <source>
        <dbReference type="Pfam" id="PF00441"/>
    </source>
</evidence>
<keyword evidence="3 5" id="KW-0285">Flavoprotein</keyword>
<dbReference type="InterPro" id="IPR006091">
    <property type="entry name" value="Acyl-CoA_Oxase/DH_mid-dom"/>
</dbReference>
<dbReference type="EMBL" id="JAJEWP010000001">
    <property type="protein sequence ID" value="MCC2615384.1"/>
    <property type="molecule type" value="Genomic_DNA"/>
</dbReference>
<dbReference type="InterPro" id="IPR013786">
    <property type="entry name" value="AcylCoA_DH/ox_N"/>
</dbReference>
<evidence type="ECO:0000259" key="8">
    <source>
        <dbReference type="Pfam" id="PF02771"/>
    </source>
</evidence>
<dbReference type="SUPFAM" id="SSF56645">
    <property type="entry name" value="Acyl-CoA dehydrogenase NM domain-like"/>
    <property type="match status" value="1"/>
</dbReference>
<reference evidence="10 11" key="1">
    <citation type="submission" date="2021-10" db="EMBL/GenBank/DDBJ databases">
        <title>Draft genome of Aestuariibacter halophilus JC2043.</title>
        <authorList>
            <person name="Emsley S.A."/>
            <person name="Pfannmuller K.M."/>
            <person name="Ushijima B."/>
            <person name="Saw J.H."/>
            <person name="Videau P."/>
        </authorList>
    </citation>
    <scope>NUCLEOTIDE SEQUENCE [LARGE SCALE GENOMIC DNA]</scope>
    <source>
        <strain evidence="10 11">JC2043</strain>
    </source>
</reference>
<feature type="domain" description="Acyl-CoA dehydrogenase/oxidase N-terminal" evidence="8">
    <location>
        <begin position="36"/>
        <end position="156"/>
    </location>
</feature>
<keyword evidence="4 5" id="KW-0274">FAD</keyword>
<dbReference type="Proteomes" id="UP001520878">
    <property type="component" value="Unassembled WGS sequence"/>
</dbReference>
<sequence length="600" mass="66182">MTEPLIAPLELPFQLFDVQDTETLLQRQRFSEHSRETLDAVLDTAEKIATEHFATHNHKADQQEPTFDGQSVSMIPEVKAAFDAYCEAGFLAGRADFDAGGMQLPETIMTACSGYFMAANPSTAGYPFLTVAAANVIQTFASETLQQRFVPPMLTGRFTGTMALTEPHAGSSLADIRTRAVPAGDGTYRVKGSKLYISAGEHELSDNIVHLVLAKLPDAPSGVKGISLFVVPKFRLDAQGEPAERNDVALAGLIHKLGYRGTTSTALSFGDNDDCHGYLVGEPHQGLRYMFQMMNEARLGVGFGAAMIGYRGYRLSLAYAKDRLQGRPTGAGPDTPAVPIIEHGDVKRMLLAQKAYTEGAMALCFYAARLVDDVHSLPDSEEREQTRELLDLLTPVVKAWPSEFGVKANDLAIQVLGGAGYTREYPVEQCWRDNRLNPIHEGTNGIQALDLLGRKLWQANGAGLQVLQQRLQQDLAQMKGEVCQNLSAQVAPYLQQFAELMTTLQKDLRTSALPVHLTNAQCFMNIFSSLVVSWMWLRQAHGAERRLAQGADSEQHADFYQGKLQAAAYYIEWELPLVSRDFALLQQTNTTCHNMKTDWF</sequence>
<dbReference type="SUPFAM" id="SSF47203">
    <property type="entry name" value="Acyl-CoA dehydrogenase C-terminal domain-like"/>
    <property type="match status" value="1"/>
</dbReference>
<dbReference type="InterPro" id="IPR009075">
    <property type="entry name" value="AcylCo_DH/oxidase_C"/>
</dbReference>
<evidence type="ECO:0000256" key="3">
    <source>
        <dbReference type="ARBA" id="ARBA00022630"/>
    </source>
</evidence>
<comment type="similarity">
    <text evidence="2 5">Belongs to the acyl-CoA dehydrogenase family.</text>
</comment>
<dbReference type="PANTHER" id="PTHR42803">
    <property type="entry name" value="ACYL-COA DEHYDROGENASE"/>
    <property type="match status" value="1"/>
</dbReference>
<comment type="caution">
    <text evidence="10">The sequence shown here is derived from an EMBL/GenBank/DDBJ whole genome shotgun (WGS) entry which is preliminary data.</text>
</comment>
<evidence type="ECO:0000256" key="5">
    <source>
        <dbReference type="RuleBase" id="RU362125"/>
    </source>
</evidence>